<evidence type="ECO:0000256" key="10">
    <source>
        <dbReference type="ARBA" id="ARBA00023136"/>
    </source>
</evidence>
<keyword evidence="19" id="KW-1185">Reference proteome</keyword>
<evidence type="ECO:0000256" key="4">
    <source>
        <dbReference type="ARBA" id="ARBA00022676"/>
    </source>
</evidence>
<dbReference type="OrthoDB" id="10264956at2759"/>
<comment type="catalytic activity">
    <reaction evidence="15">
        <text>a 3-O-[N-acetyl-alpha-neuraminyl-(2-&gt;3)-beta-D-galactosyl-(1-&gt;3)-N-acetyl-alpha-D-galactosaminyl]-L-threonyl-[protein] + CMP-N-acetyl-beta-neuraminate = a 3-O-{alpha-Neu5Ac-(2-&gt;3)-beta-D-Gal-(1-&gt;3)-[alpha-Neu5Ac-(2-&gt;6)]-alpha-D-GalNAc}-L-threonyl-[protein] + CMP + H(+)</text>
        <dbReference type="Rhea" id="RHEA:81659"/>
        <dbReference type="Rhea" id="RHEA-COMP:14417"/>
        <dbReference type="Rhea" id="RHEA-COMP:16763"/>
        <dbReference type="ChEBI" id="CHEBI:15378"/>
        <dbReference type="ChEBI" id="CHEBI:57812"/>
        <dbReference type="ChEBI" id="CHEBI:60377"/>
        <dbReference type="ChEBI" id="CHEBI:139598"/>
        <dbReference type="ChEBI" id="CHEBI:156398"/>
    </reaction>
    <physiologicalReaction direction="left-to-right" evidence="15">
        <dbReference type="Rhea" id="RHEA:81660"/>
    </physiologicalReaction>
</comment>
<keyword evidence="8 18" id="KW-1133">Transmembrane helix</keyword>
<comment type="similarity">
    <text evidence="3">Belongs to the glycosyltransferase 29 family.</text>
</comment>
<dbReference type="PANTHER" id="PTHR45941">
    <property type="entry name" value="ALPHA-N-ACETYLGALACTOSAMINIDE ALPHA-2,6-SIALYLTRANSFERASE 2-LIKE-RELATED"/>
    <property type="match status" value="1"/>
</dbReference>
<keyword evidence="4" id="KW-0328">Glycosyltransferase</keyword>
<reference evidence="20 21" key="1">
    <citation type="submission" date="2025-04" db="UniProtKB">
        <authorList>
            <consortium name="RefSeq"/>
        </authorList>
    </citation>
    <scope>IDENTIFICATION</scope>
</reference>
<evidence type="ECO:0000256" key="15">
    <source>
        <dbReference type="ARBA" id="ARBA00050664"/>
    </source>
</evidence>
<evidence type="ECO:0000256" key="2">
    <source>
        <dbReference type="ARBA" id="ARBA00004922"/>
    </source>
</evidence>
<dbReference type="Gene3D" id="3.90.1480.20">
    <property type="entry name" value="Glycosyl transferase family 29"/>
    <property type="match status" value="1"/>
</dbReference>
<keyword evidence="10 18" id="KW-0472">Membrane</keyword>
<evidence type="ECO:0000256" key="13">
    <source>
        <dbReference type="ARBA" id="ARBA00036348"/>
    </source>
</evidence>
<keyword evidence="5" id="KW-0808">Transferase</keyword>
<dbReference type="InterPro" id="IPR001675">
    <property type="entry name" value="Glyco_trans_29"/>
</dbReference>
<dbReference type="RefSeq" id="XP_022079748.1">
    <property type="nucleotide sequence ID" value="XM_022224056.1"/>
</dbReference>
<comment type="catalytic activity">
    <reaction evidence="16">
        <text>a 3-O-[N-acetyl-alpha-D-galactosaminyl]-L-threonyl-[protein] + CMP-N-acetyl-beta-neuraminate = a 3-O-[N-acetyl-alpha-neuraminosyl-(2-&gt;6)-N-acetyl-alpha-D-galactosaminyl]-L-threonyl-[protein] + CMP + H(+)</text>
        <dbReference type="Rhea" id="RHEA:81643"/>
        <dbReference type="Rhea" id="RHEA-COMP:11689"/>
        <dbReference type="Rhea" id="RHEA-COMP:19720"/>
        <dbReference type="ChEBI" id="CHEBI:15378"/>
        <dbReference type="ChEBI" id="CHEBI:57812"/>
        <dbReference type="ChEBI" id="CHEBI:60377"/>
        <dbReference type="ChEBI" id="CHEBI:87075"/>
        <dbReference type="ChEBI" id="CHEBI:231970"/>
    </reaction>
    <physiologicalReaction direction="left-to-right" evidence="16">
        <dbReference type="Rhea" id="RHEA:81644"/>
    </physiologicalReaction>
</comment>
<protein>
    <recommendedName>
        <fullName evidence="14">alpha-N-acetylgalactosaminide alpha-2,6-sialyltransferase</fullName>
        <ecNumber evidence="14">2.4.3.3</ecNumber>
    </recommendedName>
</protein>
<evidence type="ECO:0000256" key="16">
    <source>
        <dbReference type="ARBA" id="ARBA00052285"/>
    </source>
</evidence>
<evidence type="ECO:0000256" key="11">
    <source>
        <dbReference type="ARBA" id="ARBA00023157"/>
    </source>
</evidence>
<evidence type="ECO:0000256" key="12">
    <source>
        <dbReference type="ARBA" id="ARBA00023180"/>
    </source>
</evidence>
<evidence type="ECO:0000256" key="6">
    <source>
        <dbReference type="ARBA" id="ARBA00022692"/>
    </source>
</evidence>
<evidence type="ECO:0000256" key="17">
    <source>
        <dbReference type="SAM" id="MobiDB-lite"/>
    </source>
</evidence>
<dbReference type="KEGG" id="aplc:110973336"/>
<feature type="region of interest" description="Disordered" evidence="17">
    <location>
        <begin position="75"/>
        <end position="95"/>
    </location>
</feature>
<dbReference type="RefSeq" id="XP_022079749.1">
    <property type="nucleotide sequence ID" value="XM_022224057.1"/>
</dbReference>
<dbReference type="GO" id="GO:0001665">
    <property type="term" value="F:alpha-N-acetylgalactosaminide alpha-2,6-sialyltransferase activity"/>
    <property type="evidence" value="ECO:0007669"/>
    <property type="project" value="UniProtKB-EC"/>
</dbReference>
<dbReference type="GeneID" id="110973336"/>
<dbReference type="PANTHER" id="PTHR45941:SF8">
    <property type="entry name" value="ALPHA-N-ACETYLGALACTOSAMINIDE ALPHA-2,6-SIALYLTRANSFERASE 1-LIKE"/>
    <property type="match status" value="1"/>
</dbReference>
<name>A0A8B7XG41_ACAPL</name>
<evidence type="ECO:0000256" key="7">
    <source>
        <dbReference type="ARBA" id="ARBA00022968"/>
    </source>
</evidence>
<evidence type="ECO:0000313" key="19">
    <source>
        <dbReference type="Proteomes" id="UP000694845"/>
    </source>
</evidence>
<dbReference type="OMA" id="WFRERFI"/>
<evidence type="ECO:0000313" key="21">
    <source>
        <dbReference type="RefSeq" id="XP_022079749.1"/>
    </source>
</evidence>
<evidence type="ECO:0000256" key="9">
    <source>
        <dbReference type="ARBA" id="ARBA00023034"/>
    </source>
</evidence>
<keyword evidence="9" id="KW-0333">Golgi apparatus</keyword>
<evidence type="ECO:0000313" key="20">
    <source>
        <dbReference type="RefSeq" id="XP_022079748.1"/>
    </source>
</evidence>
<dbReference type="GO" id="GO:0000139">
    <property type="term" value="C:Golgi membrane"/>
    <property type="evidence" value="ECO:0007669"/>
    <property type="project" value="UniProtKB-SubCell"/>
</dbReference>
<feature type="transmembrane region" description="Helical" evidence="18">
    <location>
        <begin position="29"/>
        <end position="51"/>
    </location>
</feature>
<comment type="pathway">
    <text evidence="2">Protein modification; protein glycosylation.</text>
</comment>
<dbReference type="Proteomes" id="UP000694845">
    <property type="component" value="Unplaced"/>
</dbReference>
<organism evidence="19 21">
    <name type="scientific">Acanthaster planci</name>
    <name type="common">Crown-of-thorns starfish</name>
    <dbReference type="NCBI Taxonomy" id="133434"/>
    <lineage>
        <taxon>Eukaryota</taxon>
        <taxon>Metazoa</taxon>
        <taxon>Echinodermata</taxon>
        <taxon>Eleutherozoa</taxon>
        <taxon>Asterozoa</taxon>
        <taxon>Asteroidea</taxon>
        <taxon>Valvatacea</taxon>
        <taxon>Valvatida</taxon>
        <taxon>Acanthasteridae</taxon>
        <taxon>Acanthaster</taxon>
    </lineage>
</organism>
<dbReference type="FunFam" id="3.90.1480.20:FF:000015">
    <property type="entry name" value="Lactosylceramide alpha-2,3-sialyltransferase"/>
    <property type="match status" value="1"/>
</dbReference>
<comment type="subcellular location">
    <subcellularLocation>
        <location evidence="1">Golgi apparatus membrane</location>
        <topology evidence="1">Single-pass type II membrane protein</topology>
    </subcellularLocation>
</comment>
<dbReference type="Pfam" id="PF00777">
    <property type="entry name" value="Glyco_transf_29"/>
    <property type="match status" value="1"/>
</dbReference>
<gene>
    <name evidence="20 21" type="primary">LOC110973336</name>
</gene>
<evidence type="ECO:0000256" key="8">
    <source>
        <dbReference type="ARBA" id="ARBA00022989"/>
    </source>
</evidence>
<keyword evidence="11" id="KW-1015">Disulfide bond</keyword>
<sequence>MSSTRHPALSQSPFRIDVRRPPKMTTLRYLNRAFLATIILYGLLAVVVIVVHNRAQLNHAITDVERREEIQLGSISEKKGPLQTPPVRENKDVEMKEERIKDVEMEVEKKKKKEQQEKSKRNLGKLPFTKDRFYKPSGCPKTLSSVSKYSKWFRDRFRPGVKVFLDKEDLRNYDALKQYVLPFGVRGMNNSLFNDIIGHPNFANPDLPLQRSSQACIRCAVVGCGGILNGSGAGKEIDSHDYVFRLNRAISKGSHAQNVGTKTTFYTFFPESEHVPDVVDKDVIFFYTMFKTYDTLYALNMIRDMKPPPAHGVNGLRFPRKPQVKPSKLKLVHPSFIRYIFANYLDGVAYRPTTGAIVVLMSIHLCDEVTIYGFGYDHRFTLHYYDTKFVRHTDKATALHDVDNERKLWQKLHDEGIIRLFKRDL</sequence>
<keyword evidence="7" id="KW-0735">Signal-anchor</keyword>
<dbReference type="EC" id="2.4.3.3" evidence="14"/>
<keyword evidence="12" id="KW-0325">Glycoprotein</keyword>
<evidence type="ECO:0000256" key="3">
    <source>
        <dbReference type="ARBA" id="ARBA00006003"/>
    </source>
</evidence>
<accession>A0A8B7XG41</accession>
<evidence type="ECO:0000256" key="14">
    <source>
        <dbReference type="ARBA" id="ARBA00039109"/>
    </source>
</evidence>
<comment type="catalytic activity">
    <reaction evidence="13">
        <text>a beta-D-galactosyl-(1-&gt;3)-N-acetyl-alpha-D-galactosaminyl derivative + CMP-N-acetyl-beta-neuraminate = a beta-D-galactosyl-(1-&gt;3)-[N-acetyl-alpha-neuraminyl-(2-&gt;6)]-N-acetyl-alpha-D-galactosaminyl derivative + CMP + H(+)</text>
        <dbReference type="Rhea" id="RHEA:11136"/>
        <dbReference type="ChEBI" id="CHEBI:15378"/>
        <dbReference type="ChEBI" id="CHEBI:57812"/>
        <dbReference type="ChEBI" id="CHEBI:60377"/>
        <dbReference type="ChEBI" id="CHEBI:133470"/>
        <dbReference type="ChEBI" id="CHEBI:140764"/>
        <dbReference type="EC" id="2.4.3.3"/>
    </reaction>
    <physiologicalReaction direction="left-to-right" evidence="13">
        <dbReference type="Rhea" id="RHEA:11137"/>
    </physiologicalReaction>
</comment>
<proteinExistence type="inferred from homology"/>
<evidence type="ECO:0000256" key="5">
    <source>
        <dbReference type="ARBA" id="ARBA00022679"/>
    </source>
</evidence>
<dbReference type="AlphaFoldDB" id="A0A8B7XG41"/>
<evidence type="ECO:0000256" key="1">
    <source>
        <dbReference type="ARBA" id="ARBA00004323"/>
    </source>
</evidence>
<dbReference type="InterPro" id="IPR038578">
    <property type="entry name" value="GT29-like_sf"/>
</dbReference>
<evidence type="ECO:0000256" key="18">
    <source>
        <dbReference type="SAM" id="Phobius"/>
    </source>
</evidence>
<keyword evidence="6 18" id="KW-0812">Transmembrane</keyword>